<dbReference type="InterPro" id="IPR046866">
    <property type="entry name" value="FapA_N"/>
</dbReference>
<evidence type="ECO:0000256" key="1">
    <source>
        <dbReference type="SAM" id="MobiDB-lite"/>
    </source>
</evidence>
<keyword evidence="4" id="KW-1185">Reference proteome</keyword>
<dbReference type="PANTHER" id="PTHR38032:SF1">
    <property type="entry name" value="RNA-BINDING PROTEIN KHPB N-TERMINAL DOMAIN-CONTAINING PROTEIN"/>
    <property type="match status" value="1"/>
</dbReference>
<evidence type="ECO:0000313" key="4">
    <source>
        <dbReference type="Proteomes" id="UP000254266"/>
    </source>
</evidence>
<feature type="domain" description="Flagellar Assembly Protein A N-terminal region" evidence="2">
    <location>
        <begin position="211"/>
        <end position="385"/>
    </location>
</feature>
<dbReference type="AlphaFoldDB" id="A0A370DM65"/>
<evidence type="ECO:0000259" key="2">
    <source>
        <dbReference type="Pfam" id="PF20250"/>
    </source>
</evidence>
<feature type="domain" description="Flagellar Assembly Protein A N-terminal region" evidence="2">
    <location>
        <begin position="37"/>
        <end position="198"/>
    </location>
</feature>
<sequence>MMTDKPNTEKIEPDNHLRTDKEHSAEEKNPEPASAGFKLQVSDDQLSVYIRDITPASDGGDALSIEMIAARLKSKKISAPVNKENIEAIIEAPGNTLSDEQACIVQGKPPVESQDAIFTLNIPEKYLNHNCAVVLPDDVVATYREAINGTPGKNVYGKVIKVSPGKKVKIQTGAGIKITKNQKDVDYIATNLGVIDYEHTERIEKISLSSSVNIAEGNMQACMDIYAKTVNDVEITTENIIEELNRNKVSFGFDEVSIQTALSKALNITGQHPVSCVSDVVVANGLESEPCKDAKLIISLDKNTIGAEIHGGYIDYHEQGYPWNVSEGDRAGYLLKAKPGVEGKTVRGVAIKVKKPREIKLKLQGLHIDEKGRLVADMDGALIVSNFTLKVIDLLVIDKVDYEKGNINSNIPVHVKGSIRPGFIIESDDSVIIEYNVEDSTIRAEGDIVIKGGIRGVKSRVYSPSNINVGFIENAKVFVNGVLTVTGSILNSTVASNDTIRVGVGNPKHSMVAGGEITANNHLEVSELGSDGFVKTVVHIGVAQEERRKIRLIDDDIEKNILNLKKVDQLETRHRIMPVKETKDIIFKLQITRKALVDTKQKLEEKKLKLIEEIKDKNVGNVRVNKFTYPGVIIFIQDKRYKVSKKLEAGSFVYDRKSDKVRFIKD</sequence>
<feature type="compositionally biased region" description="Basic and acidic residues" evidence="1">
    <location>
        <begin position="1"/>
        <end position="30"/>
    </location>
</feature>
<reference evidence="3 4" key="1">
    <citation type="journal article" date="2018" name="ISME J.">
        <title>Endosymbiont genomes yield clues of tubeworm success.</title>
        <authorList>
            <person name="Li Y."/>
            <person name="Liles M.R."/>
            <person name="Halanych K.M."/>
        </authorList>
    </citation>
    <scope>NUCLEOTIDE SEQUENCE [LARGE SCALE GENOMIC DNA]</scope>
    <source>
        <strain evidence="3">A1464</strain>
    </source>
</reference>
<gene>
    <name evidence="3" type="ORF">DIZ80_00595</name>
</gene>
<accession>A0A370DM65</accession>
<dbReference type="InterPro" id="IPR046865">
    <property type="entry name" value="FapA_b_solenoid"/>
</dbReference>
<protein>
    <recommendedName>
        <fullName evidence="2">Flagellar Assembly Protein A N-terminal region domain-containing protein</fullName>
    </recommendedName>
</protein>
<proteinExistence type="predicted"/>
<dbReference type="PANTHER" id="PTHR38032">
    <property type="entry name" value="POLYMERASE-RELATED"/>
    <property type="match status" value="1"/>
</dbReference>
<name>A0A370DM65_9GAMM</name>
<dbReference type="EMBL" id="QFXC01000002">
    <property type="protein sequence ID" value="RDH86005.1"/>
    <property type="molecule type" value="Genomic_DNA"/>
</dbReference>
<dbReference type="Pfam" id="PF03961">
    <property type="entry name" value="FapA"/>
    <property type="match status" value="1"/>
</dbReference>
<feature type="region of interest" description="Disordered" evidence="1">
    <location>
        <begin position="1"/>
        <end position="36"/>
    </location>
</feature>
<organism evidence="3 4">
    <name type="scientific">endosymbiont of Galathealinum brachiosum</name>
    <dbReference type="NCBI Taxonomy" id="2200906"/>
    <lineage>
        <taxon>Bacteria</taxon>
        <taxon>Pseudomonadati</taxon>
        <taxon>Pseudomonadota</taxon>
        <taxon>Gammaproteobacteria</taxon>
        <taxon>sulfur-oxidizing symbionts</taxon>
    </lineage>
</organism>
<dbReference type="InterPro" id="IPR005646">
    <property type="entry name" value="FapA"/>
</dbReference>
<evidence type="ECO:0000313" key="3">
    <source>
        <dbReference type="EMBL" id="RDH86005.1"/>
    </source>
</evidence>
<dbReference type="Proteomes" id="UP000254266">
    <property type="component" value="Unassembled WGS sequence"/>
</dbReference>
<comment type="caution">
    <text evidence="3">The sequence shown here is derived from an EMBL/GenBank/DDBJ whole genome shotgun (WGS) entry which is preliminary data.</text>
</comment>
<dbReference type="Pfam" id="PF20250">
    <property type="entry name" value="FapA_N"/>
    <property type="match status" value="2"/>
</dbReference>